<evidence type="ECO:0000256" key="1">
    <source>
        <dbReference type="SAM" id="MobiDB-lite"/>
    </source>
</evidence>
<organism evidence="2 3">
    <name type="scientific">Streptomyces alboflavus</name>
    <dbReference type="NCBI Taxonomy" id="67267"/>
    <lineage>
        <taxon>Bacteria</taxon>
        <taxon>Bacillati</taxon>
        <taxon>Actinomycetota</taxon>
        <taxon>Actinomycetes</taxon>
        <taxon>Kitasatosporales</taxon>
        <taxon>Streptomycetaceae</taxon>
        <taxon>Streptomyces</taxon>
    </lineage>
</organism>
<name>A0A1Z1WPZ5_9ACTN</name>
<dbReference type="EMBL" id="CP021748">
    <property type="protein sequence ID" value="ARX88480.1"/>
    <property type="molecule type" value="Genomic_DNA"/>
</dbReference>
<feature type="compositionally biased region" description="Polar residues" evidence="1">
    <location>
        <begin position="84"/>
        <end position="104"/>
    </location>
</feature>
<feature type="compositionally biased region" description="Basic and acidic residues" evidence="1">
    <location>
        <begin position="1"/>
        <end position="11"/>
    </location>
</feature>
<feature type="region of interest" description="Disordered" evidence="1">
    <location>
        <begin position="83"/>
        <end position="132"/>
    </location>
</feature>
<feature type="compositionally biased region" description="Low complexity" evidence="1">
    <location>
        <begin position="13"/>
        <end position="30"/>
    </location>
</feature>
<dbReference type="Proteomes" id="UP000195880">
    <property type="component" value="Chromosome"/>
</dbReference>
<feature type="region of interest" description="Disordered" evidence="1">
    <location>
        <begin position="1"/>
        <end position="36"/>
    </location>
</feature>
<dbReference type="KEGG" id="salf:SMD44_07967"/>
<sequence>MAAARRNERSRASSRTGTTTPRRARSPLVRPARRRRARCTRCTLCTSCGATLIDTVTATPSSYSAPGRTRSARLGLARVFAAPTQHSMQASRSPSMAAESTASRETGPPSWMPAYQSGVGMCGRENRKWSWE</sequence>
<reference evidence="2 3" key="1">
    <citation type="submission" date="2017-05" db="EMBL/GenBank/DDBJ databases">
        <title>Streptomyces alboflavus Genome sequencing and assembly.</title>
        <authorList>
            <person name="Wang Y."/>
            <person name="Du B."/>
            <person name="Ding Y."/>
            <person name="Liu H."/>
            <person name="Hou Q."/>
            <person name="Liu K."/>
            <person name="Wang C."/>
            <person name="Yao L."/>
        </authorList>
    </citation>
    <scope>NUCLEOTIDE SEQUENCE [LARGE SCALE GENOMIC DNA]</scope>
    <source>
        <strain evidence="2 3">MDJK44</strain>
    </source>
</reference>
<proteinExistence type="predicted"/>
<keyword evidence="3" id="KW-1185">Reference proteome</keyword>
<evidence type="ECO:0000313" key="2">
    <source>
        <dbReference type="EMBL" id="ARX88480.1"/>
    </source>
</evidence>
<gene>
    <name evidence="2" type="ORF">SMD44_07967</name>
</gene>
<evidence type="ECO:0000313" key="3">
    <source>
        <dbReference type="Proteomes" id="UP000195880"/>
    </source>
</evidence>
<dbReference type="AlphaFoldDB" id="A0A1Z1WPZ5"/>
<protein>
    <submittedName>
        <fullName evidence="2">Uncharacterized protein</fullName>
    </submittedName>
</protein>
<accession>A0A1Z1WPZ5</accession>